<dbReference type="EMBL" id="BSDT01000001">
    <property type="protein sequence ID" value="GLI41283.1"/>
    <property type="molecule type" value="Genomic_DNA"/>
</dbReference>
<evidence type="ECO:0000256" key="1">
    <source>
        <dbReference type="SAM" id="MobiDB-lite"/>
    </source>
</evidence>
<feature type="region of interest" description="Disordered" evidence="1">
    <location>
        <begin position="155"/>
        <end position="174"/>
    </location>
</feature>
<protein>
    <recommendedName>
        <fullName evidence="3">Putative Flp pilus-assembly TadG-like N-terminal domain-containing protein</fullName>
    </recommendedName>
</protein>
<dbReference type="NCBIfam" id="TIGR03816">
    <property type="entry name" value="tadE_like_DECH"/>
    <property type="match status" value="1"/>
</dbReference>
<keyword evidence="2" id="KW-0472">Membrane</keyword>
<keyword evidence="5" id="KW-1185">Reference proteome</keyword>
<organism evidence="4 5">
    <name type="scientific">Glycomyces algeriensis</name>
    <dbReference type="NCBI Taxonomy" id="256037"/>
    <lineage>
        <taxon>Bacteria</taxon>
        <taxon>Bacillati</taxon>
        <taxon>Actinomycetota</taxon>
        <taxon>Actinomycetes</taxon>
        <taxon>Glycomycetales</taxon>
        <taxon>Glycomycetaceae</taxon>
        <taxon>Glycomyces</taxon>
    </lineage>
</organism>
<keyword evidence="2" id="KW-1133">Transmembrane helix</keyword>
<dbReference type="InterPro" id="IPR021202">
    <property type="entry name" value="Rv3654c-like"/>
</dbReference>
<feature type="compositionally biased region" description="Gly residues" evidence="1">
    <location>
        <begin position="187"/>
        <end position="198"/>
    </location>
</feature>
<dbReference type="Proteomes" id="UP001144313">
    <property type="component" value="Unassembled WGS sequence"/>
</dbReference>
<feature type="domain" description="Putative Flp pilus-assembly TadG-like N-terminal" evidence="3">
    <location>
        <begin position="26"/>
        <end position="73"/>
    </location>
</feature>
<gene>
    <name evidence="4" type="ORF">GALLR39Z86_11330</name>
</gene>
<dbReference type="RefSeq" id="WP_344471506.1">
    <property type="nucleotide sequence ID" value="NZ_BAAAOL010000002.1"/>
</dbReference>
<evidence type="ECO:0000313" key="5">
    <source>
        <dbReference type="Proteomes" id="UP001144313"/>
    </source>
</evidence>
<feature type="region of interest" description="Disordered" evidence="1">
    <location>
        <begin position="115"/>
        <end position="150"/>
    </location>
</feature>
<feature type="transmembrane region" description="Helical" evidence="2">
    <location>
        <begin position="28"/>
        <end position="49"/>
    </location>
</feature>
<evidence type="ECO:0000313" key="4">
    <source>
        <dbReference type="EMBL" id="GLI41283.1"/>
    </source>
</evidence>
<dbReference type="InterPro" id="IPR028087">
    <property type="entry name" value="Tad_N"/>
</dbReference>
<proteinExistence type="predicted"/>
<sequence length="310" mass="31669">MSKSRSEIAPARARSGNALAAGKERGSATVLAAGVTAAILVSAMAFTAVGQAGAARHRAQGAADAAALAGAARVLFGEGEACAAAQAMVERSEAEFQGCEVSGLEVTVHVNETRRAYRRPSARPERCPEQGRSPSNSGTAASDGSAPQRSRLDSIAVATGPGGPGQAAGTENTENTERLLACRKAAGGQGGGVGGGEGEGPRNGTWSQAPMARREPPPPESSPKRMGRNSPRRRVPAADRRRGRLRFSAERALRIARRASDPGRPQRGRTWRCSGGGPAAKAFAACLVRRVGHTPVCPGPAGGGMGLRAV</sequence>
<keyword evidence="2" id="KW-0812">Transmembrane</keyword>
<feature type="compositionally biased region" description="Basic residues" evidence="1">
    <location>
        <begin position="225"/>
        <end position="244"/>
    </location>
</feature>
<name>A0A9W6G6P2_9ACTN</name>
<dbReference type="Pfam" id="PF13400">
    <property type="entry name" value="Tad"/>
    <property type="match status" value="1"/>
</dbReference>
<feature type="compositionally biased region" description="Polar residues" evidence="1">
    <location>
        <begin position="132"/>
        <end position="148"/>
    </location>
</feature>
<comment type="caution">
    <text evidence="4">The sequence shown here is derived from an EMBL/GenBank/DDBJ whole genome shotgun (WGS) entry which is preliminary data.</text>
</comment>
<dbReference type="AlphaFoldDB" id="A0A9W6G6P2"/>
<accession>A0A9W6G6P2</accession>
<reference evidence="4" key="1">
    <citation type="submission" date="2022-12" db="EMBL/GenBank/DDBJ databases">
        <title>Reference genome sequencing for broad-spectrum identification of bacterial and archaeal isolates by mass spectrometry.</title>
        <authorList>
            <person name="Sekiguchi Y."/>
            <person name="Tourlousse D.M."/>
        </authorList>
    </citation>
    <scope>NUCLEOTIDE SEQUENCE</scope>
    <source>
        <strain evidence="4">LLR39Z86</strain>
    </source>
</reference>
<feature type="region of interest" description="Disordered" evidence="1">
    <location>
        <begin position="185"/>
        <end position="244"/>
    </location>
</feature>
<evidence type="ECO:0000256" key="2">
    <source>
        <dbReference type="SAM" id="Phobius"/>
    </source>
</evidence>
<evidence type="ECO:0000259" key="3">
    <source>
        <dbReference type="Pfam" id="PF13400"/>
    </source>
</evidence>